<accession>A0AAW9PVU5</accession>
<evidence type="ECO:0000256" key="1">
    <source>
        <dbReference type="SAM" id="Phobius"/>
    </source>
</evidence>
<feature type="transmembrane region" description="Helical" evidence="1">
    <location>
        <begin position="38"/>
        <end position="60"/>
    </location>
</feature>
<protein>
    <submittedName>
        <fullName evidence="2">Ycf51 family protein</fullName>
    </submittedName>
</protein>
<sequence length="177" mass="19296">MLLTPVEFGQIAQGMGVVVLVAALITGIAFVRQWGWRFRLVGITSFSVVLTVGLFALSIAPITRTSVSGSVRYSLVYDRYGTQAVISVPPTVTAPQLEATLKQAADNLFSSGRSGHGENQLTIRARTVVHLSDSLSQPVYIGQVKRSLHQRKDPNMEVQIYPEQLAELARFAPNVSE</sequence>
<organism evidence="2 3">
    <name type="scientific">Tumidithrix elongata BACA0141</name>
    <dbReference type="NCBI Taxonomy" id="2716417"/>
    <lineage>
        <taxon>Bacteria</taxon>
        <taxon>Bacillati</taxon>
        <taxon>Cyanobacteriota</taxon>
        <taxon>Cyanophyceae</taxon>
        <taxon>Pseudanabaenales</taxon>
        <taxon>Pseudanabaenaceae</taxon>
        <taxon>Tumidithrix</taxon>
        <taxon>Tumidithrix elongata</taxon>
    </lineage>
</organism>
<evidence type="ECO:0000313" key="3">
    <source>
        <dbReference type="Proteomes" id="UP001333818"/>
    </source>
</evidence>
<dbReference type="AlphaFoldDB" id="A0AAW9PVU5"/>
<dbReference type="InterPro" id="IPR019664">
    <property type="entry name" value="Uncharacterised_Ycf51"/>
</dbReference>
<feature type="transmembrane region" description="Helical" evidence="1">
    <location>
        <begin position="12"/>
        <end position="31"/>
    </location>
</feature>
<dbReference type="RefSeq" id="WP_330481718.1">
    <property type="nucleotide sequence ID" value="NZ_JAZBJZ010000002.1"/>
</dbReference>
<comment type="caution">
    <text evidence="2">The sequence shown here is derived from an EMBL/GenBank/DDBJ whole genome shotgun (WGS) entry which is preliminary data.</text>
</comment>
<dbReference type="Proteomes" id="UP001333818">
    <property type="component" value="Unassembled WGS sequence"/>
</dbReference>
<dbReference type="EMBL" id="JAZBJZ010000002">
    <property type="protein sequence ID" value="MEE3715300.1"/>
    <property type="molecule type" value="Genomic_DNA"/>
</dbReference>
<keyword evidence="1" id="KW-0812">Transmembrane</keyword>
<name>A0AAW9PVU5_9CYAN</name>
<keyword evidence="1" id="KW-1133">Transmembrane helix</keyword>
<gene>
    <name evidence="2" type="ORF">V2H45_00915</name>
</gene>
<reference evidence="2" key="1">
    <citation type="submission" date="2024-01" db="EMBL/GenBank/DDBJ databases">
        <title>Bank of Algae and Cyanobacteria of the Azores (BACA) strain genomes.</title>
        <authorList>
            <person name="Luz R."/>
            <person name="Cordeiro R."/>
            <person name="Fonseca A."/>
            <person name="Goncalves V."/>
        </authorList>
    </citation>
    <scope>NUCLEOTIDE SEQUENCE</scope>
    <source>
        <strain evidence="2">BACA0141</strain>
    </source>
</reference>
<proteinExistence type="predicted"/>
<dbReference type="Pfam" id="PF10726">
    <property type="entry name" value="DUF2518"/>
    <property type="match status" value="1"/>
</dbReference>
<evidence type="ECO:0000313" key="2">
    <source>
        <dbReference type="EMBL" id="MEE3715300.1"/>
    </source>
</evidence>
<keyword evidence="1" id="KW-0472">Membrane</keyword>
<keyword evidence="3" id="KW-1185">Reference proteome</keyword>